<dbReference type="SUPFAM" id="SSF109854">
    <property type="entry name" value="DinB/YfiT-like putative metalloenzymes"/>
    <property type="match status" value="1"/>
</dbReference>
<dbReference type="InterPro" id="IPR018531">
    <property type="entry name" value="DUF1993"/>
</dbReference>
<gene>
    <name evidence="1" type="ORF">ACFFLH_07575</name>
</gene>
<dbReference type="Gene3D" id="1.20.120.450">
    <property type="entry name" value="dinb family like domain"/>
    <property type="match status" value="1"/>
</dbReference>
<dbReference type="PANTHER" id="PTHR36922">
    <property type="entry name" value="BLL2446 PROTEIN"/>
    <property type="match status" value="1"/>
</dbReference>
<dbReference type="Pfam" id="PF09351">
    <property type="entry name" value="DUF1993"/>
    <property type="match status" value="1"/>
</dbReference>
<comment type="caution">
    <text evidence="1">The sequence shown here is derived from an EMBL/GenBank/DDBJ whole genome shotgun (WGS) entry which is preliminary data.</text>
</comment>
<organism evidence="1 2">
    <name type="scientific">Balneatrix alpica</name>
    <dbReference type="NCBI Taxonomy" id="75684"/>
    <lineage>
        <taxon>Bacteria</taxon>
        <taxon>Pseudomonadati</taxon>
        <taxon>Pseudomonadota</taxon>
        <taxon>Gammaproteobacteria</taxon>
        <taxon>Oceanospirillales</taxon>
        <taxon>Balneatrichaceae</taxon>
        <taxon>Balneatrix</taxon>
    </lineage>
</organism>
<dbReference type="PANTHER" id="PTHR36922:SF1">
    <property type="entry name" value="DUF1993 DOMAIN-CONTAINING PROTEIN"/>
    <property type="match status" value="1"/>
</dbReference>
<accession>A0ABV5ZAI7</accession>
<dbReference type="InterPro" id="IPR034660">
    <property type="entry name" value="DinB/YfiT-like"/>
</dbReference>
<dbReference type="EMBL" id="JBHLZN010000002">
    <property type="protein sequence ID" value="MFB9886262.1"/>
    <property type="molecule type" value="Genomic_DNA"/>
</dbReference>
<sequence>MNPQRVFQHYLIQAEGLLDKLEGYCQQQGLASTTLLQARLQEDMFPLAQQLRTCASFALRSLYPLYGLTPQALAAGEDLPGLRGVLQQTRQTLAALPPLPPEPWPHCQEQAGTAQVALAGQEFVWLYGLPNFFFHLNMAYAILRQQGVPVSKGDYDGWHQYPIGFRF</sequence>
<reference evidence="1 2" key="1">
    <citation type="submission" date="2024-09" db="EMBL/GenBank/DDBJ databases">
        <authorList>
            <person name="Sun Q."/>
            <person name="Mori K."/>
        </authorList>
    </citation>
    <scope>NUCLEOTIDE SEQUENCE [LARGE SCALE GENOMIC DNA]</scope>
    <source>
        <strain evidence="1 2">ATCC 51285</strain>
    </source>
</reference>
<keyword evidence="2" id="KW-1185">Reference proteome</keyword>
<dbReference type="RefSeq" id="WP_027311742.1">
    <property type="nucleotide sequence ID" value="NZ_JBHLZN010000002.1"/>
</dbReference>
<name>A0ABV5ZAI7_9GAMM</name>
<evidence type="ECO:0000313" key="1">
    <source>
        <dbReference type="EMBL" id="MFB9886262.1"/>
    </source>
</evidence>
<proteinExistence type="predicted"/>
<dbReference type="Proteomes" id="UP001589628">
    <property type="component" value="Unassembled WGS sequence"/>
</dbReference>
<protein>
    <submittedName>
        <fullName evidence="1">DUF1993 family protein</fullName>
    </submittedName>
</protein>
<evidence type="ECO:0000313" key="2">
    <source>
        <dbReference type="Proteomes" id="UP001589628"/>
    </source>
</evidence>